<sequence length="283" mass="32600">MHYFNHSDFNEDLKKDFTDANKQMKAYTTILHESMAGGVYQMDIDAKKNLFTKHLNNIKLKLILAFDAFELSQMSIELSKSLAPYNEDLSKLNYIKVIDVLFSPVLPILVEYHKALSYCLKPSDTNNEDSLNAFEVLEQILSNTAKILSDRKIIPTKEKEIQKAVYDILIHVFPDTIREQPVPQVSKTYKADFGIKSLKCLIEFKFITSLEEAKSAIGGIYEDIGGYNGSEFWDTFYAVFYMTEPFYTQSQIEAELKDSTINAKWKPIVIQGNGKRERKNKER</sequence>
<dbReference type="OrthoDB" id="1094214at2"/>
<organism evidence="1 2">
    <name type="scientific">Geofilum rubicundum JCM 15548</name>
    <dbReference type="NCBI Taxonomy" id="1236989"/>
    <lineage>
        <taxon>Bacteria</taxon>
        <taxon>Pseudomonadati</taxon>
        <taxon>Bacteroidota</taxon>
        <taxon>Bacteroidia</taxon>
        <taxon>Marinilabiliales</taxon>
        <taxon>Marinilabiliaceae</taxon>
        <taxon>Geofilum</taxon>
    </lineage>
</organism>
<dbReference type="EMBL" id="BAZW01000023">
    <property type="protein sequence ID" value="GAO30445.1"/>
    <property type="molecule type" value="Genomic_DNA"/>
</dbReference>
<dbReference type="Proteomes" id="UP000032900">
    <property type="component" value="Unassembled WGS sequence"/>
</dbReference>
<reference evidence="1 2" key="1">
    <citation type="journal article" date="2015" name="Microbes Environ.">
        <title>Distribution and evolution of nitrogen fixation genes in the phylum bacteroidetes.</title>
        <authorList>
            <person name="Inoue J."/>
            <person name="Oshima K."/>
            <person name="Suda W."/>
            <person name="Sakamoto M."/>
            <person name="Iino T."/>
            <person name="Noda S."/>
            <person name="Hongoh Y."/>
            <person name="Hattori M."/>
            <person name="Ohkuma M."/>
        </authorList>
    </citation>
    <scope>NUCLEOTIDE SEQUENCE [LARGE SCALE GENOMIC DNA]</scope>
    <source>
        <strain evidence="1">JCM 15548</strain>
    </source>
</reference>
<evidence type="ECO:0000313" key="2">
    <source>
        <dbReference type="Proteomes" id="UP000032900"/>
    </source>
</evidence>
<keyword evidence="2" id="KW-1185">Reference proteome</keyword>
<dbReference type="RefSeq" id="WP_062125443.1">
    <property type="nucleotide sequence ID" value="NZ_BAZW01000023.1"/>
</dbReference>
<proteinExistence type="predicted"/>
<comment type="caution">
    <text evidence="1">The sequence shown here is derived from an EMBL/GenBank/DDBJ whole genome shotgun (WGS) entry which is preliminary data.</text>
</comment>
<accession>A0A0E9M011</accession>
<dbReference type="AlphaFoldDB" id="A0A0E9M011"/>
<gene>
    <name evidence="1" type="ORF">JCM15548_12714</name>
</gene>
<evidence type="ECO:0000313" key="1">
    <source>
        <dbReference type="EMBL" id="GAO30445.1"/>
    </source>
</evidence>
<name>A0A0E9M011_9BACT</name>
<dbReference type="Pfam" id="PF18742">
    <property type="entry name" value="DpnII-MboI"/>
    <property type="match status" value="1"/>
</dbReference>
<protein>
    <submittedName>
        <fullName evidence="1">Uncharacterized protein</fullName>
    </submittedName>
</protein>